<keyword evidence="6" id="KW-1185">Reference proteome</keyword>
<dbReference type="RefSeq" id="WP_343904403.1">
    <property type="nucleotide sequence ID" value="NZ_BAAAIS010000002.1"/>
</dbReference>
<dbReference type="Gene3D" id="3.30.360.10">
    <property type="entry name" value="Dihydrodipicolinate Reductase, domain 2"/>
    <property type="match status" value="1"/>
</dbReference>
<feature type="domain" description="GFO/IDH/MocA-like oxidoreductase" evidence="4">
    <location>
        <begin position="142"/>
        <end position="283"/>
    </location>
</feature>
<dbReference type="PANTHER" id="PTHR43818">
    <property type="entry name" value="BCDNA.GH03377"/>
    <property type="match status" value="1"/>
</dbReference>
<dbReference type="SUPFAM" id="SSF51735">
    <property type="entry name" value="NAD(P)-binding Rossmann-fold domains"/>
    <property type="match status" value="1"/>
</dbReference>
<dbReference type="InterPro" id="IPR055170">
    <property type="entry name" value="GFO_IDH_MocA-like_dom"/>
</dbReference>
<dbReference type="InterPro" id="IPR000683">
    <property type="entry name" value="Gfo/Idh/MocA-like_OxRdtase_N"/>
</dbReference>
<evidence type="ECO:0000256" key="2">
    <source>
        <dbReference type="ARBA" id="ARBA00023027"/>
    </source>
</evidence>
<keyword evidence="2" id="KW-0520">NAD</keyword>
<name>A0ABW4PWU0_9MICO</name>
<gene>
    <name evidence="5" type="ORF">ACFSDA_09405</name>
</gene>
<dbReference type="EMBL" id="JBHUFL010000002">
    <property type="protein sequence ID" value="MFD1835289.1"/>
    <property type="molecule type" value="Genomic_DNA"/>
</dbReference>
<evidence type="ECO:0000256" key="1">
    <source>
        <dbReference type="ARBA" id="ARBA00023002"/>
    </source>
</evidence>
<proteinExistence type="predicted"/>
<dbReference type="Gene3D" id="3.40.50.720">
    <property type="entry name" value="NAD(P)-binding Rossmann-like Domain"/>
    <property type="match status" value="1"/>
</dbReference>
<dbReference type="Proteomes" id="UP001597280">
    <property type="component" value="Unassembled WGS sequence"/>
</dbReference>
<protein>
    <submittedName>
        <fullName evidence="5">Gfo/Idh/MocA family protein</fullName>
    </submittedName>
</protein>
<accession>A0ABW4PWU0</accession>
<evidence type="ECO:0000259" key="3">
    <source>
        <dbReference type="Pfam" id="PF01408"/>
    </source>
</evidence>
<sequence>MTTATPATSAPRRLRAGVIGLGWAGQQHVAAYAADPTVDLVALSAMEDHLLTRFGDEHGVELRYPDWQEMLEKADLDIVSVATPTFLHAPMAIAALEAGVHVLTEKPMAQSAEAARSMVEASRRTGRILEVSFNHRRRGDVAALAQVIESGVLGEIHYAKTGWVRRAGIPGLGTWFTQAEKSGGGALADIGVHMLDMTLHLLGEPAVRTASASTYADFGPRGRGGSGFGISDVADGVPFEVEDLATAFLRLEDGATVLLEASWAQMIPSDRCSVTLYGTEGGAELVFGTPEGDHLTVWTEVAGLPAEVKPAIGPDGRHAAAVADFIEVVRNGDPAEHTGEIALRRAEVLEACYRSAAAGAEVGIGA</sequence>
<dbReference type="InterPro" id="IPR050463">
    <property type="entry name" value="Gfo/Idh/MocA_oxidrdct_glycsds"/>
</dbReference>
<dbReference type="Pfam" id="PF01408">
    <property type="entry name" value="GFO_IDH_MocA"/>
    <property type="match status" value="1"/>
</dbReference>
<dbReference type="SUPFAM" id="SSF55347">
    <property type="entry name" value="Glyceraldehyde-3-phosphate dehydrogenase-like, C-terminal domain"/>
    <property type="match status" value="1"/>
</dbReference>
<evidence type="ECO:0000313" key="6">
    <source>
        <dbReference type="Proteomes" id="UP001597280"/>
    </source>
</evidence>
<evidence type="ECO:0000259" key="4">
    <source>
        <dbReference type="Pfam" id="PF22725"/>
    </source>
</evidence>
<dbReference type="InterPro" id="IPR036291">
    <property type="entry name" value="NAD(P)-bd_dom_sf"/>
</dbReference>
<comment type="caution">
    <text evidence="5">The sequence shown here is derived from an EMBL/GenBank/DDBJ whole genome shotgun (WGS) entry which is preliminary data.</text>
</comment>
<reference evidence="6" key="1">
    <citation type="journal article" date="2019" name="Int. J. Syst. Evol. Microbiol.">
        <title>The Global Catalogue of Microorganisms (GCM) 10K type strain sequencing project: providing services to taxonomists for standard genome sequencing and annotation.</title>
        <authorList>
            <consortium name="The Broad Institute Genomics Platform"/>
            <consortium name="The Broad Institute Genome Sequencing Center for Infectious Disease"/>
            <person name="Wu L."/>
            <person name="Ma J."/>
        </authorList>
    </citation>
    <scope>NUCLEOTIDE SEQUENCE [LARGE SCALE GENOMIC DNA]</scope>
    <source>
        <strain evidence="6">JCM 11650</strain>
    </source>
</reference>
<evidence type="ECO:0000313" key="5">
    <source>
        <dbReference type="EMBL" id="MFD1835289.1"/>
    </source>
</evidence>
<feature type="domain" description="Gfo/Idh/MocA-like oxidoreductase N-terminal" evidence="3">
    <location>
        <begin position="14"/>
        <end position="132"/>
    </location>
</feature>
<dbReference type="PANTHER" id="PTHR43818:SF11">
    <property type="entry name" value="BCDNA.GH03377"/>
    <property type="match status" value="1"/>
</dbReference>
<organism evidence="5 6">
    <name type="scientific">Brachybacterium rhamnosum</name>
    <dbReference type="NCBI Taxonomy" id="173361"/>
    <lineage>
        <taxon>Bacteria</taxon>
        <taxon>Bacillati</taxon>
        <taxon>Actinomycetota</taxon>
        <taxon>Actinomycetes</taxon>
        <taxon>Micrococcales</taxon>
        <taxon>Dermabacteraceae</taxon>
        <taxon>Brachybacterium</taxon>
    </lineage>
</organism>
<keyword evidence="1" id="KW-0560">Oxidoreductase</keyword>
<dbReference type="Pfam" id="PF22725">
    <property type="entry name" value="GFO_IDH_MocA_C3"/>
    <property type="match status" value="1"/>
</dbReference>